<gene>
    <name evidence="1" type="ORF">ACOLOM_LOCUS10471</name>
</gene>
<evidence type="ECO:0000313" key="1">
    <source>
        <dbReference type="EMBL" id="CAG8706449.1"/>
    </source>
</evidence>
<keyword evidence="2" id="KW-1185">Reference proteome</keyword>
<feature type="non-terminal residue" evidence="1">
    <location>
        <position position="1"/>
    </location>
</feature>
<dbReference type="Proteomes" id="UP000789525">
    <property type="component" value="Unassembled WGS sequence"/>
</dbReference>
<reference evidence="1" key="1">
    <citation type="submission" date="2021-06" db="EMBL/GenBank/DDBJ databases">
        <authorList>
            <person name="Kallberg Y."/>
            <person name="Tangrot J."/>
            <person name="Rosling A."/>
        </authorList>
    </citation>
    <scope>NUCLEOTIDE SEQUENCE</scope>
    <source>
        <strain evidence="1">CL356</strain>
    </source>
</reference>
<comment type="caution">
    <text evidence="1">The sequence shown here is derived from an EMBL/GenBank/DDBJ whole genome shotgun (WGS) entry which is preliminary data.</text>
</comment>
<name>A0ACA9PEV7_9GLOM</name>
<accession>A0ACA9PEV7</accession>
<evidence type="ECO:0000313" key="2">
    <source>
        <dbReference type="Proteomes" id="UP000789525"/>
    </source>
</evidence>
<proteinExistence type="predicted"/>
<organism evidence="1 2">
    <name type="scientific">Acaulospora colombiana</name>
    <dbReference type="NCBI Taxonomy" id="27376"/>
    <lineage>
        <taxon>Eukaryota</taxon>
        <taxon>Fungi</taxon>
        <taxon>Fungi incertae sedis</taxon>
        <taxon>Mucoromycota</taxon>
        <taxon>Glomeromycotina</taxon>
        <taxon>Glomeromycetes</taxon>
        <taxon>Diversisporales</taxon>
        <taxon>Acaulosporaceae</taxon>
        <taxon>Acaulospora</taxon>
    </lineage>
</organism>
<protein>
    <submittedName>
        <fullName evidence="1">7713_t:CDS:1</fullName>
    </submittedName>
</protein>
<dbReference type="EMBL" id="CAJVPT010033956">
    <property type="protein sequence ID" value="CAG8706449.1"/>
    <property type="molecule type" value="Genomic_DNA"/>
</dbReference>
<sequence>TGHVLRERVVFDEHGLRLLAHVEKHCRVVTIRSPPGRNWTRREKGIEIRRGHHVPHEHVPTTLVRSRPHKSCPYPTFVPTGPAPRQHQSTWINPAVAHLSKSTLANDLDGPKVIQTKLGPPQPQERRFFFSRGLAVASVSDHPTL</sequence>